<keyword evidence="2" id="KW-0812">Transmembrane</keyword>
<accession>A0ABP1RR19</accession>
<keyword evidence="2" id="KW-1133">Transmembrane helix</keyword>
<keyword evidence="2" id="KW-0472">Membrane</keyword>
<feature type="transmembrane region" description="Helical" evidence="2">
    <location>
        <begin position="747"/>
        <end position="770"/>
    </location>
</feature>
<evidence type="ECO:0000313" key="4">
    <source>
        <dbReference type="Proteomes" id="UP001642540"/>
    </source>
</evidence>
<evidence type="ECO:0000256" key="1">
    <source>
        <dbReference type="SAM" id="MobiDB-lite"/>
    </source>
</evidence>
<comment type="caution">
    <text evidence="3">The sequence shown here is derived from an EMBL/GenBank/DDBJ whole genome shotgun (WGS) entry which is preliminary data.</text>
</comment>
<keyword evidence="4" id="KW-1185">Reference proteome</keyword>
<reference evidence="3 4" key="1">
    <citation type="submission" date="2024-08" db="EMBL/GenBank/DDBJ databases">
        <authorList>
            <person name="Cucini C."/>
            <person name="Frati F."/>
        </authorList>
    </citation>
    <scope>NUCLEOTIDE SEQUENCE [LARGE SCALE GENOMIC DNA]</scope>
</reference>
<sequence length="981" mass="111783">MPLEADSSQTKYSSLAEILDSLEIARAIARERIMNNQILYAKYFNKNRSAVTFKVGDKVMIRKEKRQRGKSPKLCRYWYGPYEVIERKSEVNFIVESQRRGKVYKETVHAEKMKLYHQREDVDQIQEINTDGDIDLIEPDNDVEPAEDTEEVYFDAVDEEDEIERTTEPLRVGPINTEEFTTNEPSNTRRKKIWKVSEKFESFYSVFKMLANVKFLFFVSLWLYGVHAIVVPVRISKGAIVKQIRNLIYYEASLPLLYEVQIPTFKKIKNFTRENCEGYGECKLYDDLQLILQRAENAISHTLTFEDLNSTATTPKRFKRAINLIGEMAEYCCNIASSETVNSLFVNEHHLDTFMAQIKAELTEEHKTTVNTRELLNSYSSEMENVMKKLSATSRADIRDLAEAEGKTSDRLMQLTAVLFTTGRILYQHAQTTSFLKAQSDCDNGKIPSFFIPHEEFRKDLLQLEKRAMNDGYSLPIPTSSLSKYYHIPTTSCSFTNTKVLVKVKVPVIRNSTTCQLYHLNILPFAYEESNCKLNLDIEYVAACDNEIIPLFGSMLETCNPSKGTLCFLSQYKRISSLSKSCASLLISHHATAREIAANCPLTCTKHDGKSMFVSQVDGNNFIILNPHSPIKLKCKGKADVLTPINITNGHMNLHVACGCSASIGNQSISPHYPCFSSSTKSVIHQVIPSFFSNLDATIITENTMVSNLEDVLAKNWTIKIPHLNLSAPPRLEDIDIPLIMHVSTHLSLLTTLWLIVITAVDCWLIYRIIKIPALSAFTSPAVGFSDQALVEMTFTVVEIFVLLLILFMMFIIYLLLRRSGLLSVSQRDITNELGKWSRGEIKFKLHDDAEDITMKHKIRKLAKKRKLSHDEPSIVQFDAPEPPPLRRPTIQRVTPRVQQKVQDNEVRLNSLNLIIQRQEEILHKLQTLSDSVQAVQITLTDLSHFVEERLVIVGRETPDDIHDGPREGANSPEHPDAELH</sequence>
<gene>
    <name evidence="3" type="ORF">ODALV1_LOCUS25081</name>
</gene>
<evidence type="ECO:0000313" key="3">
    <source>
        <dbReference type="EMBL" id="CAL8133465.1"/>
    </source>
</evidence>
<feature type="compositionally biased region" description="Basic and acidic residues" evidence="1">
    <location>
        <begin position="957"/>
        <end position="967"/>
    </location>
</feature>
<proteinExistence type="predicted"/>
<name>A0ABP1RR19_9HEXA</name>
<dbReference type="EMBL" id="CAXLJM020000099">
    <property type="protein sequence ID" value="CAL8133465.1"/>
    <property type="molecule type" value="Genomic_DNA"/>
</dbReference>
<protein>
    <submittedName>
        <fullName evidence="3">Uncharacterized protein</fullName>
    </submittedName>
</protein>
<organism evidence="3 4">
    <name type="scientific">Orchesella dallaii</name>
    <dbReference type="NCBI Taxonomy" id="48710"/>
    <lineage>
        <taxon>Eukaryota</taxon>
        <taxon>Metazoa</taxon>
        <taxon>Ecdysozoa</taxon>
        <taxon>Arthropoda</taxon>
        <taxon>Hexapoda</taxon>
        <taxon>Collembola</taxon>
        <taxon>Entomobryomorpha</taxon>
        <taxon>Entomobryoidea</taxon>
        <taxon>Orchesellidae</taxon>
        <taxon>Orchesellinae</taxon>
        <taxon>Orchesella</taxon>
    </lineage>
</organism>
<evidence type="ECO:0000256" key="2">
    <source>
        <dbReference type="SAM" id="Phobius"/>
    </source>
</evidence>
<feature type="region of interest" description="Disordered" evidence="1">
    <location>
        <begin position="957"/>
        <end position="981"/>
    </location>
</feature>
<dbReference type="Proteomes" id="UP001642540">
    <property type="component" value="Unassembled WGS sequence"/>
</dbReference>
<feature type="transmembrane region" description="Helical" evidence="2">
    <location>
        <begin position="790"/>
        <end position="817"/>
    </location>
</feature>